<protein>
    <submittedName>
        <fullName evidence="1">Unannotated protein</fullName>
    </submittedName>
</protein>
<organism evidence="1">
    <name type="scientific">freshwater metagenome</name>
    <dbReference type="NCBI Taxonomy" id="449393"/>
    <lineage>
        <taxon>unclassified sequences</taxon>
        <taxon>metagenomes</taxon>
        <taxon>ecological metagenomes</taxon>
    </lineage>
</organism>
<sequence length="103" mass="11172">MIDEVVEVRNQIAERTAAVTEGNAAIHAPCTLLSELAVGPRLDKLLVRLKLDPFDRIFVGKPYALNLEEAADLPHHRPTSLASTLGWSAFSRSCCASSASTRL</sequence>
<accession>A0A6J7S6E7</accession>
<gene>
    <name evidence="1" type="ORF">UFOPK4175_00981</name>
</gene>
<name>A0A6J7S6E7_9ZZZZ</name>
<evidence type="ECO:0000313" key="1">
    <source>
        <dbReference type="EMBL" id="CAB5036815.1"/>
    </source>
</evidence>
<dbReference type="EMBL" id="CAFBPX010000184">
    <property type="protein sequence ID" value="CAB5036815.1"/>
    <property type="molecule type" value="Genomic_DNA"/>
</dbReference>
<dbReference type="AlphaFoldDB" id="A0A6J7S6E7"/>
<proteinExistence type="predicted"/>
<reference evidence="1" key="1">
    <citation type="submission" date="2020-05" db="EMBL/GenBank/DDBJ databases">
        <authorList>
            <person name="Chiriac C."/>
            <person name="Salcher M."/>
            <person name="Ghai R."/>
            <person name="Kavagutti S V."/>
        </authorList>
    </citation>
    <scope>NUCLEOTIDE SEQUENCE</scope>
</reference>